<dbReference type="RefSeq" id="WP_062351118.1">
    <property type="nucleotide sequence ID" value="NZ_BMEY01000005.1"/>
</dbReference>
<keyword evidence="9" id="KW-1185">Reference proteome</keyword>
<evidence type="ECO:0000313" key="8">
    <source>
        <dbReference type="EMBL" id="GGA69707.1"/>
    </source>
</evidence>
<dbReference type="GO" id="GO:0005737">
    <property type="term" value="C:cytoplasm"/>
    <property type="evidence" value="ECO:0007669"/>
    <property type="project" value="UniProtKB-SubCell"/>
</dbReference>
<evidence type="ECO:0000256" key="3">
    <source>
        <dbReference type="ARBA" id="ARBA00022490"/>
    </source>
</evidence>
<evidence type="ECO:0000259" key="7">
    <source>
        <dbReference type="PROSITE" id="PS50846"/>
    </source>
</evidence>
<evidence type="ECO:0000256" key="6">
    <source>
        <dbReference type="ARBA" id="ARBA00023186"/>
    </source>
</evidence>
<dbReference type="NCBIfam" id="NF033795">
    <property type="entry name" value="chaper_CopZ_Bs"/>
    <property type="match status" value="1"/>
</dbReference>
<dbReference type="CDD" id="cd00371">
    <property type="entry name" value="HMA"/>
    <property type="match status" value="1"/>
</dbReference>
<dbReference type="PANTHER" id="PTHR46594">
    <property type="entry name" value="P-TYPE CATION-TRANSPORTING ATPASE"/>
    <property type="match status" value="1"/>
</dbReference>
<evidence type="ECO:0000256" key="1">
    <source>
        <dbReference type="ARBA" id="ARBA00004496"/>
    </source>
</evidence>
<dbReference type="FunFam" id="3.30.70.100:FF:000005">
    <property type="entry name" value="Copper-exporting P-type ATPase A"/>
    <property type="match status" value="1"/>
</dbReference>
<feature type="domain" description="HMA" evidence="7">
    <location>
        <begin position="2"/>
        <end position="68"/>
    </location>
</feature>
<dbReference type="EMBL" id="BMEY01000005">
    <property type="protein sequence ID" value="GGA69707.1"/>
    <property type="molecule type" value="Genomic_DNA"/>
</dbReference>
<dbReference type="InterPro" id="IPR006122">
    <property type="entry name" value="HMA_Cu_ion-bd"/>
</dbReference>
<dbReference type="Gene3D" id="3.30.70.100">
    <property type="match status" value="1"/>
</dbReference>
<keyword evidence="4" id="KW-0479">Metal-binding</keyword>
<keyword evidence="6" id="KW-0143">Chaperone</keyword>
<dbReference type="InterPro" id="IPR001802">
    <property type="entry name" value="MerP/CopZ"/>
</dbReference>
<reference evidence="8" key="1">
    <citation type="journal article" date="2014" name="Int. J. Syst. Evol. Microbiol.">
        <title>Complete genome sequence of Corynebacterium casei LMG S-19264T (=DSM 44701T), isolated from a smear-ripened cheese.</title>
        <authorList>
            <consortium name="US DOE Joint Genome Institute (JGI-PGF)"/>
            <person name="Walter F."/>
            <person name="Albersmeier A."/>
            <person name="Kalinowski J."/>
            <person name="Ruckert C."/>
        </authorList>
    </citation>
    <scope>NUCLEOTIDE SEQUENCE</scope>
    <source>
        <strain evidence="8">CGMCC 1.12408</strain>
    </source>
</reference>
<evidence type="ECO:0000256" key="5">
    <source>
        <dbReference type="ARBA" id="ARBA00023008"/>
    </source>
</evidence>
<organism evidence="8 9">
    <name type="scientific">Ornithinibacillus halotolerans</name>
    <dbReference type="NCBI Taxonomy" id="1274357"/>
    <lineage>
        <taxon>Bacteria</taxon>
        <taxon>Bacillati</taxon>
        <taxon>Bacillota</taxon>
        <taxon>Bacilli</taxon>
        <taxon>Bacillales</taxon>
        <taxon>Bacillaceae</taxon>
        <taxon>Ornithinibacillus</taxon>
    </lineage>
</organism>
<evidence type="ECO:0000313" key="9">
    <source>
        <dbReference type="Proteomes" id="UP000613512"/>
    </source>
</evidence>
<proteinExistence type="predicted"/>
<dbReference type="Pfam" id="PF00403">
    <property type="entry name" value="HMA"/>
    <property type="match status" value="1"/>
</dbReference>
<dbReference type="InterPro" id="IPR017969">
    <property type="entry name" value="Heavy-metal-associated_CS"/>
</dbReference>
<evidence type="ECO:0000256" key="2">
    <source>
        <dbReference type="ARBA" id="ARBA00015313"/>
    </source>
</evidence>
<dbReference type="NCBIfam" id="TIGR00003">
    <property type="entry name" value="copper ion binding protein"/>
    <property type="match status" value="1"/>
</dbReference>
<dbReference type="AlphaFoldDB" id="A0A916RUA1"/>
<dbReference type="PRINTS" id="PR00946">
    <property type="entry name" value="HGSCAVENGER"/>
</dbReference>
<dbReference type="InterPro" id="IPR006121">
    <property type="entry name" value="HMA_dom"/>
</dbReference>
<dbReference type="InterPro" id="IPR036163">
    <property type="entry name" value="HMA_dom_sf"/>
</dbReference>
<dbReference type="SUPFAM" id="SSF55008">
    <property type="entry name" value="HMA, heavy metal-associated domain"/>
    <property type="match status" value="1"/>
</dbReference>
<evidence type="ECO:0000256" key="4">
    <source>
        <dbReference type="ARBA" id="ARBA00022723"/>
    </source>
</evidence>
<gene>
    <name evidence="8" type="primary">copZ</name>
    <name evidence="8" type="ORF">GCM10008025_12110</name>
</gene>
<comment type="caution">
    <text evidence="8">The sequence shown here is derived from an EMBL/GenBank/DDBJ whole genome shotgun (WGS) entry which is preliminary data.</text>
</comment>
<protein>
    <recommendedName>
        <fullName evidence="2">Copper chaperone CopZ</fullName>
    </recommendedName>
</protein>
<dbReference type="InterPro" id="IPR049740">
    <property type="entry name" value="CopZ"/>
</dbReference>
<keyword evidence="3" id="KW-0963">Cytoplasm</keyword>
<sequence length="69" mass="7337">MENKSIDVQGMTCGHCKMSVEGALKKLDGVSSAEVNLEAGKVDVTFDESKVNVDAMKEAIEEQGYDVGA</sequence>
<name>A0A916RUA1_9BACI</name>
<dbReference type="PANTHER" id="PTHR46594:SF4">
    <property type="entry name" value="P-TYPE CATION-TRANSPORTING ATPASE"/>
    <property type="match status" value="1"/>
</dbReference>
<keyword evidence="5" id="KW-0186">Copper</keyword>
<dbReference type="PROSITE" id="PS01047">
    <property type="entry name" value="HMA_1"/>
    <property type="match status" value="1"/>
</dbReference>
<dbReference type="Proteomes" id="UP000613512">
    <property type="component" value="Unassembled WGS sequence"/>
</dbReference>
<dbReference type="GO" id="GO:0005507">
    <property type="term" value="F:copper ion binding"/>
    <property type="evidence" value="ECO:0007669"/>
    <property type="project" value="InterPro"/>
</dbReference>
<comment type="subcellular location">
    <subcellularLocation>
        <location evidence="1">Cytoplasm</location>
    </subcellularLocation>
</comment>
<accession>A0A916RUA1</accession>
<dbReference type="PROSITE" id="PS50846">
    <property type="entry name" value="HMA_2"/>
    <property type="match status" value="1"/>
</dbReference>
<reference evidence="8" key="2">
    <citation type="submission" date="2020-09" db="EMBL/GenBank/DDBJ databases">
        <authorList>
            <person name="Sun Q."/>
            <person name="Zhou Y."/>
        </authorList>
    </citation>
    <scope>NUCLEOTIDE SEQUENCE</scope>
    <source>
        <strain evidence="8">CGMCC 1.12408</strain>
    </source>
</reference>